<organism evidence="1 2">
    <name type="scientific">Marchantia polymorpha subsp. ruderalis</name>
    <dbReference type="NCBI Taxonomy" id="1480154"/>
    <lineage>
        <taxon>Eukaryota</taxon>
        <taxon>Viridiplantae</taxon>
        <taxon>Streptophyta</taxon>
        <taxon>Embryophyta</taxon>
        <taxon>Marchantiophyta</taxon>
        <taxon>Marchantiopsida</taxon>
        <taxon>Marchantiidae</taxon>
        <taxon>Marchantiales</taxon>
        <taxon>Marchantiaceae</taxon>
        <taxon>Marchantia</taxon>
    </lineage>
</organism>
<evidence type="ECO:0000313" key="1">
    <source>
        <dbReference type="EMBL" id="OAE18157.1"/>
    </source>
</evidence>
<dbReference type="AlphaFoldDB" id="A0A176VC68"/>
<keyword evidence="2" id="KW-1185">Reference proteome</keyword>
<protein>
    <submittedName>
        <fullName evidence="1">Uncharacterized protein</fullName>
    </submittedName>
</protein>
<evidence type="ECO:0000313" key="2">
    <source>
        <dbReference type="Proteomes" id="UP000077202"/>
    </source>
</evidence>
<name>A0A176VC68_MARPO</name>
<gene>
    <name evidence="1" type="ORF">AXG93_406s1250</name>
</gene>
<dbReference type="EMBL" id="LVLJ01004128">
    <property type="protein sequence ID" value="OAE18157.1"/>
    <property type="molecule type" value="Genomic_DNA"/>
</dbReference>
<dbReference type="Proteomes" id="UP000077202">
    <property type="component" value="Unassembled WGS sequence"/>
</dbReference>
<comment type="caution">
    <text evidence="1">The sequence shown here is derived from an EMBL/GenBank/DDBJ whole genome shotgun (WGS) entry which is preliminary data.</text>
</comment>
<proteinExistence type="predicted"/>
<reference evidence="1" key="1">
    <citation type="submission" date="2016-03" db="EMBL/GenBank/DDBJ databases">
        <title>Mechanisms controlling the formation of the plant cell surface in tip-growing cells are functionally conserved among land plants.</title>
        <authorList>
            <person name="Honkanen S."/>
            <person name="Jones V.A."/>
            <person name="Morieri G."/>
            <person name="Champion C."/>
            <person name="Hetherington A.J."/>
            <person name="Kelly S."/>
            <person name="Saint-Marcoux D."/>
            <person name="Proust H."/>
            <person name="Prescott H."/>
            <person name="Dolan L."/>
        </authorList>
    </citation>
    <scope>NUCLEOTIDE SEQUENCE [LARGE SCALE GENOMIC DNA]</scope>
    <source>
        <tissue evidence="1">Whole gametophyte</tissue>
    </source>
</reference>
<sequence length="125" mass="13602">MSAVSEAFESRQIRTASSPESWPLLVLLQQQRHMDSFFLALGKRGRSSAVCSQSFGQSASLSSVRIPVTSLRVSFASGSEVQICPVLSGLIGGFGMIMSGLSGVKRLSKKRVEDLQNRPWPESRN</sequence>
<accession>A0A176VC68</accession>